<name>A0A2I2GA88_9EURO</name>
<dbReference type="VEuPathDB" id="FungiDB:P170DRAFT_476073"/>
<protein>
    <submittedName>
        <fullName evidence="2">Uncharacterized protein</fullName>
    </submittedName>
</protein>
<dbReference type="EMBL" id="MSFO01000004">
    <property type="protein sequence ID" value="PLB49789.1"/>
    <property type="molecule type" value="Genomic_DNA"/>
</dbReference>
<keyword evidence="3" id="KW-1185">Reference proteome</keyword>
<comment type="caution">
    <text evidence="2">The sequence shown here is derived from an EMBL/GenBank/DDBJ whole genome shotgun (WGS) entry which is preliminary data.</text>
</comment>
<dbReference type="GeneID" id="36561014"/>
<evidence type="ECO:0000313" key="2">
    <source>
        <dbReference type="EMBL" id="PLB49789.1"/>
    </source>
</evidence>
<gene>
    <name evidence="2" type="ORF">P170DRAFT_476073</name>
</gene>
<evidence type="ECO:0000256" key="1">
    <source>
        <dbReference type="SAM" id="MobiDB-lite"/>
    </source>
</evidence>
<reference evidence="2 3" key="1">
    <citation type="submission" date="2016-12" db="EMBL/GenBank/DDBJ databases">
        <title>The genomes of Aspergillus section Nigri reveals drivers in fungal speciation.</title>
        <authorList>
            <consortium name="DOE Joint Genome Institute"/>
            <person name="Vesth T.C."/>
            <person name="Nybo J."/>
            <person name="Theobald S."/>
            <person name="Brandl J."/>
            <person name="Frisvad J.C."/>
            <person name="Nielsen K.F."/>
            <person name="Lyhne E.K."/>
            <person name="Kogle M.E."/>
            <person name="Kuo A."/>
            <person name="Riley R."/>
            <person name="Clum A."/>
            <person name="Nolan M."/>
            <person name="Lipzen A."/>
            <person name="Salamov A."/>
            <person name="Henrissat B."/>
            <person name="Wiebenga A."/>
            <person name="De Vries R.P."/>
            <person name="Grigoriev I.V."/>
            <person name="Mortensen U.H."/>
            <person name="Andersen M.R."/>
            <person name="Baker S.E."/>
        </authorList>
    </citation>
    <scope>NUCLEOTIDE SEQUENCE [LARGE SCALE GENOMIC DNA]</scope>
    <source>
        <strain evidence="2 3">IBT 23096</strain>
    </source>
</reference>
<dbReference type="Proteomes" id="UP000234275">
    <property type="component" value="Unassembled WGS sequence"/>
</dbReference>
<proteinExistence type="predicted"/>
<sequence length="214" mass="24751">MPRKWVSVYTGPEPFRYLFDEYCEALKRLLNGHRVLITNHDTSGLHLHLCFSVFITSHQNLDAVDTAVAMIEYLINPRTRNPLDTGSGLPHLLFNDSRYPMRQLTPIEWTDRHVDADRAQNRDRFGEGADDFAFRQARRRATRDLVTYHRDEYGCTSAVLNDNEGEITITNHDPRDGFEYSGSSWRSKGPGPSSVEDHKDRFPLLGWDLPTEDW</sequence>
<dbReference type="RefSeq" id="XP_024705091.1">
    <property type="nucleotide sequence ID" value="XM_024853316.1"/>
</dbReference>
<dbReference type="OrthoDB" id="4435608at2759"/>
<dbReference type="AlphaFoldDB" id="A0A2I2GA88"/>
<organism evidence="2 3">
    <name type="scientific">Aspergillus steynii IBT 23096</name>
    <dbReference type="NCBI Taxonomy" id="1392250"/>
    <lineage>
        <taxon>Eukaryota</taxon>
        <taxon>Fungi</taxon>
        <taxon>Dikarya</taxon>
        <taxon>Ascomycota</taxon>
        <taxon>Pezizomycotina</taxon>
        <taxon>Eurotiomycetes</taxon>
        <taxon>Eurotiomycetidae</taxon>
        <taxon>Eurotiales</taxon>
        <taxon>Aspergillaceae</taxon>
        <taxon>Aspergillus</taxon>
        <taxon>Aspergillus subgen. Circumdati</taxon>
    </lineage>
</organism>
<evidence type="ECO:0000313" key="3">
    <source>
        <dbReference type="Proteomes" id="UP000234275"/>
    </source>
</evidence>
<feature type="region of interest" description="Disordered" evidence="1">
    <location>
        <begin position="180"/>
        <end position="201"/>
    </location>
</feature>
<accession>A0A2I2GA88</accession>